<proteinExistence type="predicted"/>
<gene>
    <name evidence="1" type="ORF">Q664_27240</name>
</gene>
<dbReference type="EMBL" id="JPMI01000201">
    <property type="protein sequence ID" value="KFA90563.1"/>
    <property type="molecule type" value="Genomic_DNA"/>
</dbReference>
<sequence length="170" mass="18379">MSRRISSRDDLFLSALDMYTLLSLAFIGFAFFVTPSSGAELADLPIAQGGTPTASKRLMARWAHGSAPRDAAVYPAAECQWQLVEVADDGSERVRSYTAGCLPLAFGGAVQVPQGVRRLHAELRQSRPEVVLLCRREDGLFACASLQWVMHEAGFRPLAGVASQQQGAAR</sequence>
<organism evidence="1 2">
    <name type="scientific">Archangium violaceum Cb vi76</name>
    <dbReference type="NCBI Taxonomy" id="1406225"/>
    <lineage>
        <taxon>Bacteria</taxon>
        <taxon>Pseudomonadati</taxon>
        <taxon>Myxococcota</taxon>
        <taxon>Myxococcia</taxon>
        <taxon>Myxococcales</taxon>
        <taxon>Cystobacterineae</taxon>
        <taxon>Archangiaceae</taxon>
        <taxon>Archangium</taxon>
    </lineage>
</organism>
<reference evidence="1 2" key="1">
    <citation type="submission" date="2014-07" db="EMBL/GenBank/DDBJ databases">
        <title>Draft Genome Sequence of Gephyronic Acid Producer, Cystobacter violaceus Strain Cb vi76.</title>
        <authorList>
            <person name="Stevens D.C."/>
            <person name="Young J."/>
            <person name="Carmichael R."/>
            <person name="Tan J."/>
            <person name="Taylor R.E."/>
        </authorList>
    </citation>
    <scope>NUCLEOTIDE SEQUENCE [LARGE SCALE GENOMIC DNA]</scope>
    <source>
        <strain evidence="1 2">Cb vi76</strain>
    </source>
</reference>
<evidence type="ECO:0000313" key="2">
    <source>
        <dbReference type="Proteomes" id="UP000028547"/>
    </source>
</evidence>
<comment type="caution">
    <text evidence="1">The sequence shown here is derived from an EMBL/GenBank/DDBJ whole genome shotgun (WGS) entry which is preliminary data.</text>
</comment>
<dbReference type="Proteomes" id="UP000028547">
    <property type="component" value="Unassembled WGS sequence"/>
</dbReference>
<dbReference type="AlphaFoldDB" id="A0A084SQ28"/>
<protein>
    <submittedName>
        <fullName evidence="1">Uncharacterized protein</fullName>
    </submittedName>
</protein>
<accession>A0A084SQ28</accession>
<evidence type="ECO:0000313" key="1">
    <source>
        <dbReference type="EMBL" id="KFA90563.1"/>
    </source>
</evidence>
<name>A0A084SQ28_9BACT</name>
<dbReference type="RefSeq" id="WP_043401664.1">
    <property type="nucleotide sequence ID" value="NZ_JPMI01000201.1"/>
</dbReference>